<dbReference type="Proteomes" id="UP000076798">
    <property type="component" value="Unassembled WGS sequence"/>
</dbReference>
<protein>
    <submittedName>
        <fullName evidence="2">Uncharacterized protein</fullName>
    </submittedName>
</protein>
<gene>
    <name evidence="2" type="ORF">SISSUDRAFT_1117384</name>
</gene>
<evidence type="ECO:0000313" key="3">
    <source>
        <dbReference type="Proteomes" id="UP000076798"/>
    </source>
</evidence>
<feature type="compositionally biased region" description="Gly residues" evidence="1">
    <location>
        <begin position="174"/>
        <end position="188"/>
    </location>
</feature>
<sequence length="221" mass="24088">MAPHSLLHITFHHLGHQHNSLQVVHQQGPYVTSLASDSPEIDPLYQRGHFFSPPHGYQYNHAPIYPSLGPNVAISAHERTPERDGLDALSEDEENEGSLPVAPFSGSNYRSPHEGQISRSSAQRQPHFSELSRQYDETSSFSSRSSSGSARSSRRTHAHSDRGSSYGGPHYTTGNGGDGSAGGRGGDGGDIDCRNGWDNSREETNFNGATVVHNYYFGRGQ</sequence>
<name>A0A166GKW2_9AGAM</name>
<dbReference type="EMBL" id="KV428018">
    <property type="protein sequence ID" value="KZT41772.1"/>
    <property type="molecule type" value="Genomic_DNA"/>
</dbReference>
<proteinExistence type="predicted"/>
<evidence type="ECO:0000313" key="2">
    <source>
        <dbReference type="EMBL" id="KZT41772.1"/>
    </source>
</evidence>
<feature type="compositionally biased region" description="Polar residues" evidence="1">
    <location>
        <begin position="117"/>
        <end position="126"/>
    </location>
</feature>
<reference evidence="2 3" key="1">
    <citation type="journal article" date="2016" name="Mol. Biol. Evol.">
        <title>Comparative Genomics of Early-Diverging Mushroom-Forming Fungi Provides Insights into the Origins of Lignocellulose Decay Capabilities.</title>
        <authorList>
            <person name="Nagy L.G."/>
            <person name="Riley R."/>
            <person name="Tritt A."/>
            <person name="Adam C."/>
            <person name="Daum C."/>
            <person name="Floudas D."/>
            <person name="Sun H."/>
            <person name="Yadav J.S."/>
            <person name="Pangilinan J."/>
            <person name="Larsson K.H."/>
            <person name="Matsuura K."/>
            <person name="Barry K."/>
            <person name="Labutti K."/>
            <person name="Kuo R."/>
            <person name="Ohm R.A."/>
            <person name="Bhattacharya S.S."/>
            <person name="Shirouzu T."/>
            <person name="Yoshinaga Y."/>
            <person name="Martin F.M."/>
            <person name="Grigoriev I.V."/>
            <person name="Hibbett D.S."/>
        </authorList>
    </citation>
    <scope>NUCLEOTIDE SEQUENCE [LARGE SCALE GENOMIC DNA]</scope>
    <source>
        <strain evidence="2 3">HHB10207 ss-3</strain>
    </source>
</reference>
<feature type="region of interest" description="Disordered" evidence="1">
    <location>
        <begin position="78"/>
        <end position="203"/>
    </location>
</feature>
<organism evidence="2 3">
    <name type="scientific">Sistotremastrum suecicum HHB10207 ss-3</name>
    <dbReference type="NCBI Taxonomy" id="1314776"/>
    <lineage>
        <taxon>Eukaryota</taxon>
        <taxon>Fungi</taxon>
        <taxon>Dikarya</taxon>
        <taxon>Basidiomycota</taxon>
        <taxon>Agaricomycotina</taxon>
        <taxon>Agaricomycetes</taxon>
        <taxon>Sistotremastrales</taxon>
        <taxon>Sistotremastraceae</taxon>
        <taxon>Sistotremastrum</taxon>
    </lineage>
</organism>
<evidence type="ECO:0000256" key="1">
    <source>
        <dbReference type="SAM" id="MobiDB-lite"/>
    </source>
</evidence>
<feature type="compositionally biased region" description="Low complexity" evidence="1">
    <location>
        <begin position="139"/>
        <end position="151"/>
    </location>
</feature>
<keyword evidence="3" id="KW-1185">Reference proteome</keyword>
<accession>A0A166GKW2</accession>
<feature type="compositionally biased region" description="Basic and acidic residues" evidence="1">
    <location>
        <begin position="191"/>
        <end position="203"/>
    </location>
</feature>
<dbReference type="AlphaFoldDB" id="A0A166GKW2"/>